<evidence type="ECO:0000256" key="3">
    <source>
        <dbReference type="ARBA" id="ARBA00022989"/>
    </source>
</evidence>
<dbReference type="GeneID" id="25332630"/>
<evidence type="ECO:0000256" key="4">
    <source>
        <dbReference type="ARBA" id="ARBA00023136"/>
    </source>
</evidence>
<feature type="transmembrane region" description="Helical" evidence="6">
    <location>
        <begin position="678"/>
        <end position="696"/>
    </location>
</feature>
<organism evidence="8 9">
    <name type="scientific">Exophiala xenobiotica</name>
    <dbReference type="NCBI Taxonomy" id="348802"/>
    <lineage>
        <taxon>Eukaryota</taxon>
        <taxon>Fungi</taxon>
        <taxon>Dikarya</taxon>
        <taxon>Ascomycota</taxon>
        <taxon>Pezizomycotina</taxon>
        <taxon>Eurotiomycetes</taxon>
        <taxon>Chaetothyriomycetidae</taxon>
        <taxon>Chaetothyriales</taxon>
        <taxon>Herpotrichiellaceae</taxon>
        <taxon>Exophiala</taxon>
    </lineage>
</organism>
<evidence type="ECO:0000313" key="8">
    <source>
        <dbReference type="EMBL" id="KIW49006.1"/>
    </source>
</evidence>
<dbReference type="PANTHER" id="PTHR28094:SF1">
    <property type="entry name" value="MEIOTICALLY UP-REGULATED GENE 113 PROTEIN"/>
    <property type="match status" value="1"/>
</dbReference>
<proteinExistence type="predicted"/>
<dbReference type="PANTHER" id="PTHR28094">
    <property type="entry name" value="MEIOTICALLY UP-REGULATED GENE 113 PROTEIN"/>
    <property type="match status" value="1"/>
</dbReference>
<dbReference type="InterPro" id="IPR018306">
    <property type="entry name" value="Phage_T5_Orf172_DNA-bd"/>
</dbReference>
<evidence type="ECO:0000256" key="1">
    <source>
        <dbReference type="ARBA" id="ARBA00004141"/>
    </source>
</evidence>
<dbReference type="OrthoDB" id="4158646at2759"/>
<feature type="transmembrane region" description="Helical" evidence="6">
    <location>
        <begin position="579"/>
        <end position="603"/>
    </location>
</feature>
<keyword evidence="4 6" id="KW-0472">Membrane</keyword>
<dbReference type="SMART" id="SM00974">
    <property type="entry name" value="T5orf172"/>
    <property type="match status" value="1"/>
</dbReference>
<dbReference type="Pfam" id="PF10544">
    <property type="entry name" value="T5orf172"/>
    <property type="match status" value="1"/>
</dbReference>
<feature type="region of interest" description="Disordered" evidence="5">
    <location>
        <begin position="357"/>
        <end position="379"/>
    </location>
</feature>
<feature type="compositionally biased region" description="Polar residues" evidence="5">
    <location>
        <begin position="358"/>
        <end position="369"/>
    </location>
</feature>
<feature type="compositionally biased region" description="Polar residues" evidence="5">
    <location>
        <begin position="528"/>
        <end position="543"/>
    </location>
</feature>
<keyword evidence="9" id="KW-1185">Reference proteome</keyword>
<accession>A0A0D2B9Z6</accession>
<dbReference type="STRING" id="348802.A0A0D2B9Z6"/>
<reference evidence="8 9" key="1">
    <citation type="submission" date="2015-01" db="EMBL/GenBank/DDBJ databases">
        <title>The Genome Sequence of Exophiala xenobiotica CBS118157.</title>
        <authorList>
            <consortium name="The Broad Institute Genomics Platform"/>
            <person name="Cuomo C."/>
            <person name="de Hoog S."/>
            <person name="Gorbushina A."/>
            <person name="Stielow B."/>
            <person name="Teixiera M."/>
            <person name="Abouelleil A."/>
            <person name="Chapman S.B."/>
            <person name="Priest M."/>
            <person name="Young S.K."/>
            <person name="Wortman J."/>
            <person name="Nusbaum C."/>
            <person name="Birren B."/>
        </authorList>
    </citation>
    <scope>NUCLEOTIDE SEQUENCE [LARGE SCALE GENOMIC DNA]</scope>
    <source>
        <strain evidence="8 9">CBS 118157</strain>
    </source>
</reference>
<name>A0A0D2B9Z6_9EURO</name>
<sequence length="716" mass="80806">MVGLPNVEDFPSWHDFEPCDDKFTCIYYLVDQGRRCRRTINKNDRFEASSLHKKALEAPSAQDFSGLLSNLAELSCCKQNHRKLVQGSRIQERLCLRWQKEIQDGDRVKFRDQEDKDISVLRPSVGTNSRSICRPQTSENIPRYNLRPGSSRTCEKPKLATAEEVLPVSEFVAHVKSPDQTFVSTLLRPLGLGKASKPNSSATPEWQKSGSIYCFSRASSPGMVKIGYTTGPVWVRLSRWKTTCHYQPLLKFFVEDVPHVKRAELLIHFELLKHWRRERMCKYCLARHQEWFEVDAAVAETAIKNVTTWMKVARPYDEDGFLSQKWRKIIRNLEKQGIQVTSQRLLEAFYGLEEKSEQVSNSQQSTNAQIKDESEGMARPSMATFSTKLDDKVVAYIAELVSLLRSDQVIQPRSSSRTDNTLSTVCHDTLHSGSLSRPQIVVSGELNEVYPASTEVGRHEDGTTGPKDSRLPLITHTSAFANALTTLELAWLIADTCILLHTQRACRTSTTSAFNQCPVSSTSSSSTPAQPRKSSISQSTNSTPRTPLNYPHLYIHHAILISLLLWLQYKLLSNPGQGVGILIIISFLLMNASSPFGTLRWFLLNFAATESSSGKSKSQPVATTPERDAHATIALRAATCAYLLIFAICRIGLFYLIMKIWADMQGIGVFRAWRELRWQCNMGFTAMVIINTLWWVTGTVKFLRQEIRAVGKSKQS</sequence>
<feature type="domain" description="Bacteriophage T5 Orf172 DNA-binding" evidence="7">
    <location>
        <begin position="218"/>
        <end position="306"/>
    </location>
</feature>
<evidence type="ECO:0000256" key="5">
    <source>
        <dbReference type="SAM" id="MobiDB-lite"/>
    </source>
</evidence>
<dbReference type="AlphaFoldDB" id="A0A0D2B9Z6"/>
<keyword evidence="2 6" id="KW-0812">Transmembrane</keyword>
<dbReference type="Pfam" id="PF03798">
    <property type="entry name" value="TRAM_LAG1_CLN8"/>
    <property type="match status" value="1"/>
</dbReference>
<keyword evidence="3 6" id="KW-1133">Transmembrane helix</keyword>
<comment type="subcellular location">
    <subcellularLocation>
        <location evidence="1">Membrane</location>
        <topology evidence="1">Multi-pass membrane protein</topology>
    </subcellularLocation>
</comment>
<feature type="transmembrane region" description="Helical" evidence="6">
    <location>
        <begin position="633"/>
        <end position="657"/>
    </location>
</feature>
<dbReference type="Proteomes" id="UP000054342">
    <property type="component" value="Unassembled WGS sequence"/>
</dbReference>
<dbReference type="RefSeq" id="XP_013309590.1">
    <property type="nucleotide sequence ID" value="XM_013454136.1"/>
</dbReference>
<dbReference type="InterPro" id="IPR006634">
    <property type="entry name" value="TLC-dom"/>
</dbReference>
<dbReference type="HOGENOM" id="CLU_385889_0_0_1"/>
<feature type="region of interest" description="Disordered" evidence="5">
    <location>
        <begin position="514"/>
        <end position="543"/>
    </location>
</feature>
<dbReference type="EMBL" id="KN847323">
    <property type="protein sequence ID" value="KIW49006.1"/>
    <property type="molecule type" value="Genomic_DNA"/>
</dbReference>
<dbReference type="GO" id="GO:0016020">
    <property type="term" value="C:membrane"/>
    <property type="evidence" value="ECO:0007669"/>
    <property type="project" value="UniProtKB-SubCell"/>
</dbReference>
<evidence type="ECO:0000259" key="7">
    <source>
        <dbReference type="SMART" id="SM00974"/>
    </source>
</evidence>
<evidence type="ECO:0000313" key="9">
    <source>
        <dbReference type="Proteomes" id="UP000054342"/>
    </source>
</evidence>
<evidence type="ECO:0000256" key="2">
    <source>
        <dbReference type="ARBA" id="ARBA00022692"/>
    </source>
</evidence>
<protein>
    <recommendedName>
        <fullName evidence="7">Bacteriophage T5 Orf172 DNA-binding domain-containing protein</fullName>
    </recommendedName>
</protein>
<gene>
    <name evidence="8" type="ORF">PV05_10722</name>
</gene>
<dbReference type="InterPro" id="IPR053006">
    <property type="entry name" value="Meiosis_regulatory"/>
</dbReference>
<evidence type="ECO:0000256" key="6">
    <source>
        <dbReference type="SAM" id="Phobius"/>
    </source>
</evidence>